<gene>
    <name evidence="4" type="ORF">D8M06_10155</name>
</gene>
<dbReference type="PANTHER" id="PTHR10434">
    <property type="entry name" value="1-ACYL-SN-GLYCEROL-3-PHOSPHATE ACYLTRANSFERASE"/>
    <property type="match status" value="1"/>
</dbReference>
<dbReference type="SMART" id="SM00563">
    <property type="entry name" value="PlsC"/>
    <property type="match status" value="1"/>
</dbReference>
<protein>
    <submittedName>
        <fullName evidence="4">1-acyl-sn-glycerol-3-phosphate acyltransferase</fullName>
    </submittedName>
</protein>
<name>A0A495A261_9BACI</name>
<evidence type="ECO:0000313" key="5">
    <source>
        <dbReference type="Proteomes" id="UP000269301"/>
    </source>
</evidence>
<dbReference type="GO" id="GO:0006654">
    <property type="term" value="P:phosphatidic acid biosynthetic process"/>
    <property type="evidence" value="ECO:0007669"/>
    <property type="project" value="TreeGrafter"/>
</dbReference>
<reference evidence="4 5" key="1">
    <citation type="journal article" date="2016" name="Int. J. Syst. Evol. Microbiol.">
        <title>Oceanobacillus halophilus sp. nov., a novel moderately halophilic bacterium from a hypersaline lake.</title>
        <authorList>
            <person name="Amoozegar M.A."/>
            <person name="Bagheri M."/>
            <person name="Makhdoumi A."/>
            <person name="Nikou M.M."/>
            <person name="Fazeli S.A.S."/>
            <person name="Schumann P."/>
            <person name="Sproer C."/>
            <person name="Sanchez-Porro C."/>
            <person name="Ventosa A."/>
        </authorList>
    </citation>
    <scope>NUCLEOTIDE SEQUENCE [LARGE SCALE GENOMIC DNA]</scope>
    <source>
        <strain evidence="4 5">DSM 23996</strain>
    </source>
</reference>
<evidence type="ECO:0000313" key="4">
    <source>
        <dbReference type="EMBL" id="RKQ33560.1"/>
    </source>
</evidence>
<dbReference type="Proteomes" id="UP000269301">
    <property type="component" value="Unassembled WGS sequence"/>
</dbReference>
<comment type="caution">
    <text evidence="4">The sequence shown here is derived from an EMBL/GenBank/DDBJ whole genome shotgun (WGS) entry which is preliminary data.</text>
</comment>
<dbReference type="EMBL" id="RBZP01000006">
    <property type="protein sequence ID" value="RKQ33560.1"/>
    <property type="molecule type" value="Genomic_DNA"/>
</dbReference>
<dbReference type="SUPFAM" id="SSF69593">
    <property type="entry name" value="Glycerol-3-phosphate (1)-acyltransferase"/>
    <property type="match status" value="1"/>
</dbReference>
<dbReference type="InterPro" id="IPR002123">
    <property type="entry name" value="Plipid/glycerol_acylTrfase"/>
</dbReference>
<proteinExistence type="predicted"/>
<dbReference type="CDD" id="cd07989">
    <property type="entry name" value="LPLAT_AGPAT-like"/>
    <property type="match status" value="1"/>
</dbReference>
<keyword evidence="5" id="KW-1185">Reference proteome</keyword>
<keyword evidence="1 4" id="KW-0808">Transferase</keyword>
<feature type="domain" description="Phospholipid/glycerol acyltransferase" evidence="3">
    <location>
        <begin position="46"/>
        <end position="158"/>
    </location>
</feature>
<dbReference type="AlphaFoldDB" id="A0A495A261"/>
<sequence>MRLVSIEKKPNKLLVNIIKFSIRKFINTRTKIIIEQDDTVDLKGPYLILSNHVNNWDPLFINLIVKEPICFIAGDSLFRIPILKSILYYFGAIPKMKSTNDTRTIRSMIKAKKHNRIIGIFPEGNRNWDGVTEPIHLATAKLAKLLDIPVVIGTIKGGHLNQPRWGLGHRKGPIYISLTKKFDKGEFRQDKPEEILKKLTDAFVYSEMDWQSEKNIPYKGKNLANYLERLLFVCPNCKTPENLHSHHDMFQCEHCNYTVRYTEYGNFEKVNFPLIYSTTHEWNQWQLKFMKKSLVDKQMSEVWKAVMDDHVNLKASKKGEKFRLVSSGNLTLDRENEVLAFASEKGELFLFPLHQIDGLNIHLHHMLDFFIHDTMYRLEFYQPRTSAYKWLKVIQTLLQNKDSKEGIS</sequence>
<organism evidence="4 5">
    <name type="scientific">Oceanobacillus halophilus</name>
    <dbReference type="NCBI Taxonomy" id="930130"/>
    <lineage>
        <taxon>Bacteria</taxon>
        <taxon>Bacillati</taxon>
        <taxon>Bacillota</taxon>
        <taxon>Bacilli</taxon>
        <taxon>Bacillales</taxon>
        <taxon>Bacillaceae</taxon>
        <taxon>Oceanobacillus</taxon>
    </lineage>
</organism>
<dbReference type="Pfam" id="PF01553">
    <property type="entry name" value="Acyltransferase"/>
    <property type="match status" value="1"/>
</dbReference>
<evidence type="ECO:0000256" key="1">
    <source>
        <dbReference type="ARBA" id="ARBA00022679"/>
    </source>
</evidence>
<accession>A0A495A261</accession>
<dbReference type="GO" id="GO:0003841">
    <property type="term" value="F:1-acylglycerol-3-phosphate O-acyltransferase activity"/>
    <property type="evidence" value="ECO:0007669"/>
    <property type="project" value="TreeGrafter"/>
</dbReference>
<evidence type="ECO:0000259" key="3">
    <source>
        <dbReference type="SMART" id="SM00563"/>
    </source>
</evidence>
<dbReference type="PANTHER" id="PTHR10434:SF11">
    <property type="entry name" value="1-ACYL-SN-GLYCEROL-3-PHOSPHATE ACYLTRANSFERASE"/>
    <property type="match status" value="1"/>
</dbReference>
<evidence type="ECO:0000256" key="2">
    <source>
        <dbReference type="ARBA" id="ARBA00023315"/>
    </source>
</evidence>
<keyword evidence="2 4" id="KW-0012">Acyltransferase</keyword>